<sequence>MIGTPRRPKPKPAPPATRADPVLRRPIDVPAAANGTGGVGSGQEVPSVAEFAAMREELVGLRADVAQLRRVVRSGNQSGAVEATVPAVAAIAEAPSSLGRGARLRALADWPAVQGAGPREGLAGHWAAVERARWAVAARRPMAAAESLPLRWEVALALAILVVGAVLRFDDLVTVPRGLHGDEAIAGMEGQRILDQGWIGPYSVDARGQPSGPLYLTAASVAVFGKTVFAVRVVSAVAATLTLIALYWMLRRHAGARTALAGTAILAVMSWHLHYAHIGFPLATWPLITVLATGALLEAIRNGDWRWWAAAGALAGLGIYSYNAHLVFLPILGVVAAYALFRWTVLGVGAALGLVALAPNALTVLLLAASIVWLLLDRRLVERSVLLRASAFGAALVVVGLPMALYAFDEANGYLNHARSVSIRESPAWNDLDSGAAKLDFLIDRYRAYWTRLWSGGRMDGVDASGGTRYVPPSIIWLAIIGVVLGCWLRRGPLVWLGVLVLLAMPIAAVMTVDGDGRRTFVMVPFIAAFAGLAIIEALRVAASWRRWATLPVAAVLVVMVWLGVDQNLDDFRTALADSPGADWVFAREIAEASRFMADRSPAEHVYFYAARWSVNYETRQFLAPDVSAEDRSDEFGDFSLAADPSKGDPVFVFLGPYQESLPEVERLYPGGQTILGDDMDGRPSFVAYVPDPATVRGPAPVVLDPGLVVDPTPAAEPRRG</sequence>
<name>A0A6J4U0H4_9BACT</name>
<feature type="transmembrane region" description="Helical" evidence="9">
    <location>
        <begin position="385"/>
        <end position="408"/>
    </location>
</feature>
<feature type="transmembrane region" description="Helical" evidence="9">
    <location>
        <begin position="229"/>
        <end position="250"/>
    </location>
</feature>
<feature type="transmembrane region" description="Helical" evidence="9">
    <location>
        <begin position="519"/>
        <end position="536"/>
    </location>
</feature>
<proteinExistence type="predicted"/>
<protein>
    <recommendedName>
        <fullName evidence="10">Glycosyltransferase RgtA/B/C/D-like domain-containing protein</fullName>
    </recommendedName>
</protein>
<keyword evidence="5 9" id="KW-0812">Transmembrane</keyword>
<dbReference type="Pfam" id="PF13231">
    <property type="entry name" value="PMT_2"/>
    <property type="match status" value="1"/>
</dbReference>
<evidence type="ECO:0000256" key="3">
    <source>
        <dbReference type="ARBA" id="ARBA00022676"/>
    </source>
</evidence>
<feature type="compositionally biased region" description="Low complexity" evidence="8">
    <location>
        <begin position="701"/>
        <end position="712"/>
    </location>
</feature>
<keyword evidence="2" id="KW-1003">Cell membrane</keyword>
<dbReference type="InterPro" id="IPR050297">
    <property type="entry name" value="LipidA_mod_glycosyltrf_83"/>
</dbReference>
<keyword evidence="7 9" id="KW-0472">Membrane</keyword>
<feature type="region of interest" description="Disordered" evidence="8">
    <location>
        <begin position="1"/>
        <end position="44"/>
    </location>
</feature>
<dbReference type="GO" id="GO:0005886">
    <property type="term" value="C:plasma membrane"/>
    <property type="evidence" value="ECO:0007669"/>
    <property type="project" value="UniProtKB-SubCell"/>
</dbReference>
<dbReference type="EMBL" id="CADCWE010000083">
    <property type="protein sequence ID" value="CAA9535063.1"/>
    <property type="molecule type" value="Genomic_DNA"/>
</dbReference>
<dbReference type="PANTHER" id="PTHR33908:SF3">
    <property type="entry name" value="UNDECAPRENYL PHOSPHATE-ALPHA-4-AMINO-4-DEOXY-L-ARABINOSE ARABINOSYL TRANSFERASE"/>
    <property type="match status" value="1"/>
</dbReference>
<organism evidence="11">
    <name type="scientific">uncultured Thermomicrobiales bacterium</name>
    <dbReference type="NCBI Taxonomy" id="1645740"/>
    <lineage>
        <taxon>Bacteria</taxon>
        <taxon>Pseudomonadati</taxon>
        <taxon>Thermomicrobiota</taxon>
        <taxon>Thermomicrobia</taxon>
        <taxon>Thermomicrobiales</taxon>
        <taxon>environmental samples</taxon>
    </lineage>
</organism>
<feature type="region of interest" description="Disordered" evidence="8">
    <location>
        <begin position="701"/>
        <end position="721"/>
    </location>
</feature>
<evidence type="ECO:0000256" key="8">
    <source>
        <dbReference type="SAM" id="MobiDB-lite"/>
    </source>
</evidence>
<feature type="transmembrane region" description="Helical" evidence="9">
    <location>
        <begin position="282"/>
        <end position="300"/>
    </location>
</feature>
<feature type="transmembrane region" description="Helical" evidence="9">
    <location>
        <begin position="346"/>
        <end position="376"/>
    </location>
</feature>
<feature type="transmembrane region" description="Helical" evidence="9">
    <location>
        <begin position="494"/>
        <end position="513"/>
    </location>
</feature>
<dbReference type="GO" id="GO:0010041">
    <property type="term" value="P:response to iron(III) ion"/>
    <property type="evidence" value="ECO:0007669"/>
    <property type="project" value="TreeGrafter"/>
</dbReference>
<evidence type="ECO:0000256" key="7">
    <source>
        <dbReference type="ARBA" id="ARBA00023136"/>
    </source>
</evidence>
<evidence type="ECO:0000256" key="1">
    <source>
        <dbReference type="ARBA" id="ARBA00004651"/>
    </source>
</evidence>
<dbReference type="GO" id="GO:0009103">
    <property type="term" value="P:lipopolysaccharide biosynthetic process"/>
    <property type="evidence" value="ECO:0007669"/>
    <property type="project" value="UniProtKB-ARBA"/>
</dbReference>
<evidence type="ECO:0000256" key="5">
    <source>
        <dbReference type="ARBA" id="ARBA00022692"/>
    </source>
</evidence>
<dbReference type="InterPro" id="IPR038731">
    <property type="entry name" value="RgtA/B/C-like"/>
</dbReference>
<feature type="domain" description="Glycosyltransferase RgtA/B/C/D-like" evidence="10">
    <location>
        <begin position="210"/>
        <end position="360"/>
    </location>
</feature>
<keyword evidence="3" id="KW-0328">Glycosyltransferase</keyword>
<dbReference type="PANTHER" id="PTHR33908">
    <property type="entry name" value="MANNOSYLTRANSFERASE YKCB-RELATED"/>
    <property type="match status" value="1"/>
</dbReference>
<accession>A0A6J4U0H4</accession>
<evidence type="ECO:0000313" key="11">
    <source>
        <dbReference type="EMBL" id="CAA9535063.1"/>
    </source>
</evidence>
<evidence type="ECO:0000256" key="4">
    <source>
        <dbReference type="ARBA" id="ARBA00022679"/>
    </source>
</evidence>
<evidence type="ECO:0000256" key="2">
    <source>
        <dbReference type="ARBA" id="ARBA00022475"/>
    </source>
</evidence>
<feature type="transmembrane region" description="Helical" evidence="9">
    <location>
        <begin position="307"/>
        <end position="340"/>
    </location>
</feature>
<dbReference type="AlphaFoldDB" id="A0A6J4U0H4"/>
<keyword evidence="6 9" id="KW-1133">Transmembrane helix</keyword>
<comment type="subcellular location">
    <subcellularLocation>
        <location evidence="1">Cell membrane</location>
        <topology evidence="1">Multi-pass membrane protein</topology>
    </subcellularLocation>
</comment>
<evidence type="ECO:0000256" key="9">
    <source>
        <dbReference type="SAM" id="Phobius"/>
    </source>
</evidence>
<feature type="transmembrane region" description="Helical" evidence="9">
    <location>
        <begin position="548"/>
        <end position="565"/>
    </location>
</feature>
<gene>
    <name evidence="11" type="ORF">AVDCRST_MAG73-1303</name>
</gene>
<evidence type="ECO:0000256" key="6">
    <source>
        <dbReference type="ARBA" id="ARBA00022989"/>
    </source>
</evidence>
<reference evidence="11" key="1">
    <citation type="submission" date="2020-02" db="EMBL/GenBank/DDBJ databases">
        <authorList>
            <person name="Meier V. D."/>
        </authorList>
    </citation>
    <scope>NUCLEOTIDE SEQUENCE</scope>
    <source>
        <strain evidence="11">AVDCRST_MAG73</strain>
    </source>
</reference>
<dbReference type="GO" id="GO:0016763">
    <property type="term" value="F:pentosyltransferase activity"/>
    <property type="evidence" value="ECO:0007669"/>
    <property type="project" value="TreeGrafter"/>
</dbReference>
<evidence type="ECO:0000259" key="10">
    <source>
        <dbReference type="Pfam" id="PF13231"/>
    </source>
</evidence>
<keyword evidence="4" id="KW-0808">Transferase</keyword>
<feature type="compositionally biased region" description="Basic residues" evidence="8">
    <location>
        <begin position="1"/>
        <end position="10"/>
    </location>
</feature>
<feature type="transmembrane region" description="Helical" evidence="9">
    <location>
        <begin position="470"/>
        <end position="489"/>
    </location>
</feature>